<accession>A0A0R3NER6</accession>
<dbReference type="InterPro" id="IPR004360">
    <property type="entry name" value="Glyas_Fos-R_dOase_dom"/>
</dbReference>
<organism evidence="2 3">
    <name type="scientific">Bradyrhizobium retamae</name>
    <dbReference type="NCBI Taxonomy" id="1300035"/>
    <lineage>
        <taxon>Bacteria</taxon>
        <taxon>Pseudomonadati</taxon>
        <taxon>Pseudomonadota</taxon>
        <taxon>Alphaproteobacteria</taxon>
        <taxon>Hyphomicrobiales</taxon>
        <taxon>Nitrobacteraceae</taxon>
        <taxon>Bradyrhizobium</taxon>
    </lineage>
</organism>
<dbReference type="InterPro" id="IPR029068">
    <property type="entry name" value="Glyas_Bleomycin-R_OHBP_Dase"/>
</dbReference>
<dbReference type="CDD" id="cd07246">
    <property type="entry name" value="VOC_like"/>
    <property type="match status" value="1"/>
</dbReference>
<dbReference type="Proteomes" id="UP000052023">
    <property type="component" value="Unassembled WGS sequence"/>
</dbReference>
<dbReference type="Pfam" id="PF00903">
    <property type="entry name" value="Glyoxalase"/>
    <property type="match status" value="1"/>
</dbReference>
<dbReference type="InterPro" id="IPR037523">
    <property type="entry name" value="VOC_core"/>
</dbReference>
<dbReference type="PANTHER" id="PTHR34109">
    <property type="entry name" value="BNAUNNG04460D PROTEIN-RELATED"/>
    <property type="match status" value="1"/>
</dbReference>
<evidence type="ECO:0000259" key="1">
    <source>
        <dbReference type="PROSITE" id="PS51819"/>
    </source>
</evidence>
<dbReference type="OrthoDB" id="9806868at2"/>
<feature type="domain" description="VOC" evidence="1">
    <location>
        <begin position="6"/>
        <end position="137"/>
    </location>
</feature>
<evidence type="ECO:0000313" key="2">
    <source>
        <dbReference type="EMBL" id="KRR28581.1"/>
    </source>
</evidence>
<reference evidence="2 3" key="1">
    <citation type="submission" date="2014-03" db="EMBL/GenBank/DDBJ databases">
        <title>Bradyrhizobium valentinum sp. nov., isolated from effective nodules of Lupinus mariae-josephae, a lupine endemic of basic-lime soils in Eastern Spain.</title>
        <authorList>
            <person name="Duran D."/>
            <person name="Rey L."/>
            <person name="Navarro A."/>
            <person name="Busquets A."/>
            <person name="Imperial J."/>
            <person name="Ruiz-Argueso T."/>
        </authorList>
    </citation>
    <scope>NUCLEOTIDE SEQUENCE [LARGE SCALE GENOMIC DNA]</scope>
    <source>
        <strain evidence="2 3">Ro19</strain>
    </source>
</reference>
<dbReference type="PANTHER" id="PTHR34109:SF1">
    <property type="entry name" value="VOC DOMAIN-CONTAINING PROTEIN"/>
    <property type="match status" value="1"/>
</dbReference>
<sequence>MTEPVQIVTPHLVVSDANAALEFYKKALGATETLRMPAEDGKRLMHSEIHVNGARIFVMDDFPEHRGSHGVDAVFPPDQIKGTSVTMHLEVENCDAAVKRAKDAGAAVTLEPWDSFWGDRYARIMDPFGHSWSFAHRLPAKG</sequence>
<dbReference type="Gene3D" id="3.30.720.120">
    <property type="match status" value="1"/>
</dbReference>
<gene>
    <name evidence="2" type="ORF">CQ13_20120</name>
</gene>
<dbReference type="EMBL" id="LLYA01000079">
    <property type="protein sequence ID" value="KRR28581.1"/>
    <property type="molecule type" value="Genomic_DNA"/>
</dbReference>
<dbReference type="SUPFAM" id="SSF54593">
    <property type="entry name" value="Glyoxalase/Bleomycin resistance protein/Dihydroxybiphenyl dioxygenase"/>
    <property type="match status" value="1"/>
</dbReference>
<proteinExistence type="predicted"/>
<keyword evidence="3" id="KW-1185">Reference proteome</keyword>
<dbReference type="PROSITE" id="PS51819">
    <property type="entry name" value="VOC"/>
    <property type="match status" value="1"/>
</dbReference>
<dbReference type="AlphaFoldDB" id="A0A0R3NER6"/>
<protein>
    <submittedName>
        <fullName evidence="2">Glyoxalase</fullName>
    </submittedName>
</protein>
<dbReference type="Gene3D" id="3.30.720.110">
    <property type="match status" value="1"/>
</dbReference>
<comment type="caution">
    <text evidence="2">The sequence shown here is derived from an EMBL/GenBank/DDBJ whole genome shotgun (WGS) entry which is preliminary data.</text>
</comment>
<evidence type="ECO:0000313" key="3">
    <source>
        <dbReference type="Proteomes" id="UP000052023"/>
    </source>
</evidence>
<name>A0A0R3NER6_9BRAD</name>
<dbReference type="RefSeq" id="WP_057842792.1">
    <property type="nucleotide sequence ID" value="NZ_LLYA01000079.1"/>
</dbReference>